<keyword evidence="1" id="KW-1185">Reference proteome</keyword>
<proteinExistence type="predicted"/>
<organism evidence="1 2">
    <name type="scientific">Pogonomyrmex barbatus</name>
    <name type="common">red harvester ant</name>
    <dbReference type="NCBI Taxonomy" id="144034"/>
    <lineage>
        <taxon>Eukaryota</taxon>
        <taxon>Metazoa</taxon>
        <taxon>Ecdysozoa</taxon>
        <taxon>Arthropoda</taxon>
        <taxon>Hexapoda</taxon>
        <taxon>Insecta</taxon>
        <taxon>Pterygota</taxon>
        <taxon>Neoptera</taxon>
        <taxon>Endopterygota</taxon>
        <taxon>Hymenoptera</taxon>
        <taxon>Apocrita</taxon>
        <taxon>Aculeata</taxon>
        <taxon>Formicoidea</taxon>
        <taxon>Formicidae</taxon>
        <taxon>Myrmicinae</taxon>
        <taxon>Pogonomyrmex</taxon>
    </lineage>
</organism>
<dbReference type="OrthoDB" id="6343797at2759"/>
<dbReference type="InterPro" id="IPR012337">
    <property type="entry name" value="RNaseH-like_sf"/>
</dbReference>
<gene>
    <name evidence="2" type="primary">LOC112553066</name>
</gene>
<evidence type="ECO:0000313" key="1">
    <source>
        <dbReference type="Proteomes" id="UP000504615"/>
    </source>
</evidence>
<dbReference type="Gene3D" id="3.30.420.10">
    <property type="entry name" value="Ribonuclease H-like superfamily/Ribonuclease H"/>
    <property type="match status" value="1"/>
</dbReference>
<dbReference type="PANTHER" id="PTHR46585:SF1">
    <property type="entry name" value="CHROMO DOMAIN-CONTAINING PROTEIN"/>
    <property type="match status" value="1"/>
</dbReference>
<name>A0A8N1SC15_9HYME</name>
<dbReference type="InterPro" id="IPR036397">
    <property type="entry name" value="RNaseH_sf"/>
</dbReference>
<dbReference type="AlphaFoldDB" id="A0A8N1SC15"/>
<accession>A0A8N1SC15</accession>
<dbReference type="PANTHER" id="PTHR46585">
    <property type="entry name" value="INTEGRASE CORE DOMAIN CONTAINING PROTEIN"/>
    <property type="match status" value="1"/>
</dbReference>
<dbReference type="GeneID" id="112553066"/>
<sequence length="126" mass="14281">MTVIDVLSKYAWVLPLKSKSGSEVAAALSKIFRDDDIRKIYKRTRTRSSTTPPWLDALSRLISEYNNRAHQTIGMRPADVTLAIAKRLLSTVYSHLKIAAPARFKVNDPVGVSKFKTIFEKRYTPN</sequence>
<dbReference type="GO" id="GO:0003676">
    <property type="term" value="F:nucleic acid binding"/>
    <property type="evidence" value="ECO:0007669"/>
    <property type="project" value="InterPro"/>
</dbReference>
<dbReference type="Proteomes" id="UP000504615">
    <property type="component" value="Unplaced"/>
</dbReference>
<dbReference type="RefSeq" id="XP_025075762.1">
    <property type="nucleotide sequence ID" value="XM_025219977.1"/>
</dbReference>
<dbReference type="SUPFAM" id="SSF53098">
    <property type="entry name" value="Ribonuclease H-like"/>
    <property type="match status" value="1"/>
</dbReference>
<reference evidence="2" key="1">
    <citation type="submission" date="2025-08" db="UniProtKB">
        <authorList>
            <consortium name="RefSeq"/>
        </authorList>
    </citation>
    <scope>IDENTIFICATION</scope>
</reference>
<evidence type="ECO:0000313" key="2">
    <source>
        <dbReference type="RefSeq" id="XP_025075762.1"/>
    </source>
</evidence>
<protein>
    <submittedName>
        <fullName evidence="2">Uncharacterized protein LOC112553066</fullName>
    </submittedName>
</protein>